<dbReference type="PANTHER" id="PTHR11188">
    <property type="entry name" value="ARRESTIN DOMAIN CONTAINING PROTEIN"/>
    <property type="match status" value="1"/>
</dbReference>
<comment type="similarity">
    <text evidence="1">Belongs to the arrestin family.</text>
</comment>
<feature type="region of interest" description="Disordered" evidence="2">
    <location>
        <begin position="1"/>
        <end position="29"/>
    </location>
</feature>
<keyword evidence="5" id="KW-1185">Reference proteome</keyword>
<dbReference type="AlphaFoldDB" id="A0A8S3ZR52"/>
<dbReference type="OrthoDB" id="2333384at2759"/>
<proteinExistence type="inferred from homology"/>
<dbReference type="GO" id="GO:0015031">
    <property type="term" value="P:protein transport"/>
    <property type="evidence" value="ECO:0007669"/>
    <property type="project" value="TreeGrafter"/>
</dbReference>
<evidence type="ECO:0000256" key="2">
    <source>
        <dbReference type="SAM" id="MobiDB-lite"/>
    </source>
</evidence>
<feature type="compositionally biased region" description="Polar residues" evidence="2">
    <location>
        <begin position="1"/>
        <end position="16"/>
    </location>
</feature>
<comment type="caution">
    <text evidence="4">The sequence shown here is derived from an EMBL/GenBank/DDBJ whole genome shotgun (WGS) entry which is preliminary data.</text>
</comment>
<evidence type="ECO:0000313" key="5">
    <source>
        <dbReference type="Proteomes" id="UP000678393"/>
    </source>
</evidence>
<dbReference type="InterPro" id="IPR011021">
    <property type="entry name" value="Arrestin-like_N"/>
</dbReference>
<evidence type="ECO:0000313" key="4">
    <source>
        <dbReference type="EMBL" id="CAG5129862.1"/>
    </source>
</evidence>
<dbReference type="Proteomes" id="UP000678393">
    <property type="component" value="Unassembled WGS sequence"/>
</dbReference>
<evidence type="ECO:0000259" key="3">
    <source>
        <dbReference type="SMART" id="SM01017"/>
    </source>
</evidence>
<dbReference type="PANTHER" id="PTHR11188:SF17">
    <property type="entry name" value="FI21816P1"/>
    <property type="match status" value="1"/>
</dbReference>
<feature type="domain" description="Arrestin C-terminal-like" evidence="3">
    <location>
        <begin position="335"/>
        <end position="469"/>
    </location>
</feature>
<name>A0A8S3ZR52_9EUPU</name>
<dbReference type="SUPFAM" id="SSF81296">
    <property type="entry name" value="E set domains"/>
    <property type="match status" value="2"/>
</dbReference>
<dbReference type="InterPro" id="IPR014756">
    <property type="entry name" value="Ig_E-set"/>
</dbReference>
<dbReference type="SMART" id="SM01017">
    <property type="entry name" value="Arrestin_C"/>
    <property type="match status" value="1"/>
</dbReference>
<sequence length="542" mass="59999">MASQGATNPRQGTLRAQNGGPKHSHLGIDNSAFRISDPYTIPIDSLNDDQMVKTLVNGHTRSDQHFSSTLTKHNNLFESKRNNYATIRQVVTNGTASRRINVNGGSKQSQTLGRSSAYARGAYPLGTISRGYLVGLDDLPRHRQGSQKKSCISFFDIETDRVSSYQYRPGEDITGKVTIVIRKNVEIRFVEMIVTGQGRLAIGKSEFPHSVRETYVHKEKCIIGTWEAWHSSMLTPGRYTSQFRVKLPTDLPSTIHSEDSDNGSTFDITYTIRVRMCDDGGGVSAASVPLHSNRVRVFLEKQVNFNVQRGFDVNTIPDFNSPIVHTEQVYLACTHHQPAIVSINLDRAVFLAGDDIRMQLQVSLPSSQSVKEIICKLQEYITIGPKQEPIELTLSKIIRKNPNLTREKLPGQTGDNTFAVTMPTYTGLVSPYILGSSQIKFGYYLLVEIKFTPAGGKLSFKVPVGIGPCADPIYAEKTSSKKLVPVFNRPTRFPCFSGKTIPGPIQDGSPSSRTTASVHVTTKYSNGFFTRCFLCCTTAEDD</sequence>
<dbReference type="Gene3D" id="2.60.40.640">
    <property type="match status" value="2"/>
</dbReference>
<reference evidence="4" key="1">
    <citation type="submission" date="2021-04" db="EMBL/GenBank/DDBJ databases">
        <authorList>
            <consortium name="Molecular Ecology Group"/>
        </authorList>
    </citation>
    <scope>NUCLEOTIDE SEQUENCE</scope>
</reference>
<dbReference type="Pfam" id="PF00339">
    <property type="entry name" value="Arrestin_N"/>
    <property type="match status" value="1"/>
</dbReference>
<dbReference type="GO" id="GO:0005737">
    <property type="term" value="C:cytoplasm"/>
    <property type="evidence" value="ECO:0007669"/>
    <property type="project" value="TreeGrafter"/>
</dbReference>
<dbReference type="InterPro" id="IPR011022">
    <property type="entry name" value="Arrestin_C-like"/>
</dbReference>
<dbReference type="Pfam" id="PF02752">
    <property type="entry name" value="Arrestin_C"/>
    <property type="match status" value="1"/>
</dbReference>
<gene>
    <name evidence="4" type="ORF">CUNI_LOCUS15420</name>
</gene>
<dbReference type="EMBL" id="CAJHNH020003718">
    <property type="protein sequence ID" value="CAG5129862.1"/>
    <property type="molecule type" value="Genomic_DNA"/>
</dbReference>
<protein>
    <recommendedName>
        <fullName evidence="3">Arrestin C-terminal-like domain-containing protein</fullName>
    </recommendedName>
</protein>
<dbReference type="InterPro" id="IPR050357">
    <property type="entry name" value="Arrestin_domain-protein"/>
</dbReference>
<organism evidence="4 5">
    <name type="scientific">Candidula unifasciata</name>
    <dbReference type="NCBI Taxonomy" id="100452"/>
    <lineage>
        <taxon>Eukaryota</taxon>
        <taxon>Metazoa</taxon>
        <taxon>Spiralia</taxon>
        <taxon>Lophotrochozoa</taxon>
        <taxon>Mollusca</taxon>
        <taxon>Gastropoda</taxon>
        <taxon>Heterobranchia</taxon>
        <taxon>Euthyneura</taxon>
        <taxon>Panpulmonata</taxon>
        <taxon>Eupulmonata</taxon>
        <taxon>Stylommatophora</taxon>
        <taxon>Helicina</taxon>
        <taxon>Helicoidea</taxon>
        <taxon>Geomitridae</taxon>
        <taxon>Candidula</taxon>
    </lineage>
</organism>
<dbReference type="InterPro" id="IPR014752">
    <property type="entry name" value="Arrestin-like_C"/>
</dbReference>
<accession>A0A8S3ZR52</accession>
<evidence type="ECO:0000256" key="1">
    <source>
        <dbReference type="ARBA" id="ARBA00005298"/>
    </source>
</evidence>